<reference evidence="2 3" key="1">
    <citation type="submission" date="2016-11" db="EMBL/GenBank/DDBJ databases">
        <authorList>
            <person name="Jaros S."/>
            <person name="Januszkiewicz K."/>
            <person name="Wedrychowicz H."/>
        </authorList>
    </citation>
    <scope>NUCLEOTIDE SEQUENCE [LARGE SCALE GENOMIC DNA]</scope>
    <source>
        <strain evidence="2 3">DSM 29589</strain>
    </source>
</reference>
<evidence type="ECO:0000259" key="1">
    <source>
        <dbReference type="Pfam" id="PF05099"/>
    </source>
</evidence>
<dbReference type="Pfam" id="PF05099">
    <property type="entry name" value="TerB"/>
    <property type="match status" value="1"/>
</dbReference>
<dbReference type="RefSeq" id="WP_073035168.1">
    <property type="nucleotide sequence ID" value="NZ_BMLR01000007.1"/>
</dbReference>
<dbReference type="EMBL" id="FRBR01000007">
    <property type="protein sequence ID" value="SHL90293.1"/>
    <property type="molecule type" value="Genomic_DNA"/>
</dbReference>
<dbReference type="SUPFAM" id="SSF158682">
    <property type="entry name" value="TerB-like"/>
    <property type="match status" value="1"/>
</dbReference>
<evidence type="ECO:0000313" key="2">
    <source>
        <dbReference type="EMBL" id="SHL90293.1"/>
    </source>
</evidence>
<dbReference type="Gene3D" id="1.10.3680.10">
    <property type="entry name" value="TerB-like"/>
    <property type="match status" value="1"/>
</dbReference>
<dbReference type="Proteomes" id="UP000183974">
    <property type="component" value="Unassembled WGS sequence"/>
</dbReference>
<dbReference type="InterPro" id="IPR029024">
    <property type="entry name" value="TerB-like"/>
</dbReference>
<dbReference type="InterPro" id="IPR007791">
    <property type="entry name" value="DjlA_N"/>
</dbReference>
<gene>
    <name evidence="2" type="ORF">SAMN05444398_10743</name>
</gene>
<proteinExistence type="predicted"/>
<sequence length="145" mass="16170">MLSRILSALSNPEPEPLPEPDANLALGALMVRVAKSDHRYRFEEISRIDKLLIRLHRIGPIEAAKMRATCEKLEHQAPDTSDLGHLIRDNVSHEARCEALEALWEVVLADGRRRPEEIAVVDAAQEALGLSDHDNDSARVRAEAQ</sequence>
<name>A0A1M7EEX9_9RHOB</name>
<keyword evidence="3" id="KW-1185">Reference proteome</keyword>
<dbReference type="STRING" id="337701.SAMN05444398_10743"/>
<dbReference type="CDD" id="cd07313">
    <property type="entry name" value="terB_like_2"/>
    <property type="match status" value="1"/>
</dbReference>
<dbReference type="OrthoDB" id="5402150at2"/>
<evidence type="ECO:0000313" key="3">
    <source>
        <dbReference type="Proteomes" id="UP000183974"/>
    </source>
</evidence>
<feature type="domain" description="Co-chaperone DjlA N-terminal" evidence="1">
    <location>
        <begin position="24"/>
        <end position="139"/>
    </location>
</feature>
<accession>A0A1M7EEX9</accession>
<organism evidence="2 3">
    <name type="scientific">Roseovarius pacificus</name>
    <dbReference type="NCBI Taxonomy" id="337701"/>
    <lineage>
        <taxon>Bacteria</taxon>
        <taxon>Pseudomonadati</taxon>
        <taxon>Pseudomonadota</taxon>
        <taxon>Alphaproteobacteria</taxon>
        <taxon>Rhodobacterales</taxon>
        <taxon>Roseobacteraceae</taxon>
        <taxon>Roseovarius</taxon>
    </lineage>
</organism>
<dbReference type="AlphaFoldDB" id="A0A1M7EEX9"/>
<protein>
    <submittedName>
        <fullName evidence="2">Uncharacterized conserved protein, tellurite resistance protein B (TerB) family</fullName>
    </submittedName>
</protein>